<dbReference type="Proteomes" id="UP000283569">
    <property type="component" value="Unassembled WGS sequence"/>
</dbReference>
<dbReference type="PANTHER" id="PTHR33657">
    <property type="entry name" value="DOMAIN PROTEIN, PUTATIVE (AFU_ORTHOLOGUE AFUA_5G00600)-RELATED"/>
    <property type="match status" value="1"/>
</dbReference>
<dbReference type="InterPro" id="IPR008701">
    <property type="entry name" value="NPP1"/>
</dbReference>
<feature type="chain" id="PRO_5019478258" evidence="2">
    <location>
        <begin position="19"/>
        <end position="331"/>
    </location>
</feature>
<comment type="caution">
    <text evidence="3">The sequence shown here is derived from an EMBL/GenBank/DDBJ whole genome shotgun (WGS) entry which is preliminary data.</text>
</comment>
<accession>A0A420SW74</accession>
<keyword evidence="2" id="KW-0732">Signal</keyword>
<feature type="signal peptide" evidence="2">
    <location>
        <begin position="1"/>
        <end position="18"/>
    </location>
</feature>
<evidence type="ECO:0000313" key="4">
    <source>
        <dbReference type="Proteomes" id="UP000283569"/>
    </source>
</evidence>
<gene>
    <name evidence="3" type="ORF">BFJ72_g10049</name>
</gene>
<reference evidence="3 4" key="1">
    <citation type="journal article" date="2018" name="Sci. Rep.">
        <title>Characterisation of pathogen-specific regions and novel effector candidates in Fusarium oxysporum f. sp. cepae.</title>
        <authorList>
            <person name="Armitage A.D."/>
            <person name="Taylor A."/>
            <person name="Sobczyk M.K."/>
            <person name="Baxter L."/>
            <person name="Greenfield B.P."/>
            <person name="Bates H.J."/>
            <person name="Wilson F."/>
            <person name="Jackson A.C."/>
            <person name="Ott S."/>
            <person name="Harrison R.J."/>
            <person name="Clarkson J.P."/>
        </authorList>
    </citation>
    <scope>NUCLEOTIDE SEQUENCE [LARGE SCALE GENOMIC DNA]</scope>
    <source>
        <strain evidence="3 4">Fp_A8</strain>
    </source>
</reference>
<dbReference type="EMBL" id="MRDB01000040">
    <property type="protein sequence ID" value="RKL33533.1"/>
    <property type="molecule type" value="Genomic_DNA"/>
</dbReference>
<evidence type="ECO:0000256" key="1">
    <source>
        <dbReference type="SAM" id="MobiDB-lite"/>
    </source>
</evidence>
<protein>
    <submittedName>
        <fullName evidence="3">Uncharacterized protein</fullName>
    </submittedName>
</protein>
<dbReference type="Pfam" id="PF05630">
    <property type="entry name" value="NPP1"/>
    <property type="match status" value="1"/>
</dbReference>
<name>A0A420SW74_GIBIN</name>
<evidence type="ECO:0000313" key="3">
    <source>
        <dbReference type="EMBL" id="RKL33533.1"/>
    </source>
</evidence>
<proteinExistence type="predicted"/>
<sequence>MHVPSVVFSTLIVSIASAFPTKISNRERLFPRLLLRKLDTNADEDSLRFQPALDFDRDSCYHTAAFDRDGTVNKGFSEWGGLLAKDCGEKSRLDNANVYTRKYDYYFEADRKGDSTSGHRHDWENVVVFIRNDTIRRVVGSVHGKYHHRDNPPLQDGHPLIVYYKRPMTTHGLQFAKDKNLKKVENYYGEGVIADLIGWDRFPTEKFRNKLSKYDYRRARFHLAYKKFLKSLHKTAGKYVPGFNPNKDGGEEYNLNPEKINIRKGKKNKDKVEDKKVKSIKGDNKEEDKGEEKKADDDSKKRINIKKEKENDKEKVEGEEKEEEKEKDKDK</sequence>
<organism evidence="3 4">
    <name type="scientific">Gibberella intermedia</name>
    <name type="common">Bulb rot disease fungus</name>
    <name type="synonym">Fusarium proliferatum</name>
    <dbReference type="NCBI Taxonomy" id="948311"/>
    <lineage>
        <taxon>Eukaryota</taxon>
        <taxon>Fungi</taxon>
        <taxon>Dikarya</taxon>
        <taxon>Ascomycota</taxon>
        <taxon>Pezizomycotina</taxon>
        <taxon>Sordariomycetes</taxon>
        <taxon>Hypocreomycetidae</taxon>
        <taxon>Hypocreales</taxon>
        <taxon>Nectriaceae</taxon>
        <taxon>Fusarium</taxon>
        <taxon>Fusarium fujikuroi species complex</taxon>
    </lineage>
</organism>
<evidence type="ECO:0000256" key="2">
    <source>
        <dbReference type="SAM" id="SignalP"/>
    </source>
</evidence>
<feature type="region of interest" description="Disordered" evidence="1">
    <location>
        <begin position="239"/>
        <end position="331"/>
    </location>
</feature>
<dbReference type="AlphaFoldDB" id="A0A420SW74"/>
<dbReference type="PANTHER" id="PTHR33657:SF6">
    <property type="entry name" value="SECRETED PROTEIN"/>
    <property type="match status" value="1"/>
</dbReference>
<feature type="compositionally biased region" description="Basic and acidic residues" evidence="1">
    <location>
        <begin position="270"/>
        <end position="331"/>
    </location>
</feature>